<sequence>MIDPARPRLVPMDELEEYPIGRDERLDAHSFVKWWHHRWLSSRTFRLASWETQGMARALFDMSQTESPIGTLPDDDDELAVMLRVERRRIGELRRAEFGPFRGWRRCRCGDEVRLMHPVVLEQVRDALDRREAREMSREAAAVRKRRERLRDGLGKLGLSDAILGSDLLIERMDEWMLANVRGRRDGQSYGAALLHARRERWL</sequence>
<reference evidence="1" key="1">
    <citation type="submission" date="2019-01" db="EMBL/GenBank/DDBJ databases">
        <title>Sinorhodobacter populi sp. nov. isolated from the symptomatic bark tissue of Populus euramericana canker.</title>
        <authorList>
            <person name="Xu G."/>
        </authorList>
    </citation>
    <scope>NUCLEOTIDE SEQUENCE [LARGE SCALE GENOMIC DNA]</scope>
    <source>
        <strain evidence="1">CGMCC 1.12963</strain>
    </source>
</reference>
<dbReference type="Proteomes" id="UP000288071">
    <property type="component" value="Unassembled WGS sequence"/>
</dbReference>
<accession>A0A3S3MNX7</accession>
<proteinExistence type="predicted"/>
<gene>
    <name evidence="1" type="ORF">EOW66_15280</name>
</gene>
<protein>
    <recommendedName>
        <fullName evidence="3">DUF1376 domain-containing protein</fullName>
    </recommendedName>
</protein>
<keyword evidence="2" id="KW-1185">Reference proteome</keyword>
<evidence type="ECO:0008006" key="3">
    <source>
        <dbReference type="Google" id="ProtNLM"/>
    </source>
</evidence>
<name>A0A3S3MNX7_9RHOB</name>
<organism evidence="1 2">
    <name type="scientific">Paenirhodobacter huangdaonensis</name>
    <dbReference type="NCBI Taxonomy" id="2501515"/>
    <lineage>
        <taxon>Bacteria</taxon>
        <taxon>Pseudomonadati</taxon>
        <taxon>Pseudomonadota</taxon>
        <taxon>Alphaproteobacteria</taxon>
        <taxon>Rhodobacterales</taxon>
        <taxon>Rhodobacter group</taxon>
        <taxon>Paenirhodobacter</taxon>
    </lineage>
</organism>
<evidence type="ECO:0000313" key="2">
    <source>
        <dbReference type="Proteomes" id="UP000288071"/>
    </source>
</evidence>
<evidence type="ECO:0000313" key="1">
    <source>
        <dbReference type="EMBL" id="RWR50363.1"/>
    </source>
</evidence>
<dbReference type="AlphaFoldDB" id="A0A3S3MNX7"/>
<reference evidence="1" key="2">
    <citation type="submission" date="2019-01" db="EMBL/GenBank/DDBJ databases">
        <authorList>
            <person name="Li Y."/>
        </authorList>
    </citation>
    <scope>NUCLEOTIDE SEQUENCE [LARGE SCALE GENOMIC DNA]</scope>
    <source>
        <strain evidence="1">CGMCC 1.12963</strain>
    </source>
</reference>
<dbReference type="RefSeq" id="WP_128157165.1">
    <property type="nucleotide sequence ID" value="NZ_JBHSOM010000008.1"/>
</dbReference>
<dbReference type="EMBL" id="SAVA01000009">
    <property type="protein sequence ID" value="RWR50363.1"/>
    <property type="molecule type" value="Genomic_DNA"/>
</dbReference>
<comment type="caution">
    <text evidence="1">The sequence shown here is derived from an EMBL/GenBank/DDBJ whole genome shotgun (WGS) entry which is preliminary data.</text>
</comment>